<proteinExistence type="predicted"/>
<dbReference type="GO" id="GO:0006552">
    <property type="term" value="P:L-leucine catabolic process"/>
    <property type="evidence" value="ECO:0007669"/>
    <property type="project" value="TreeGrafter"/>
</dbReference>
<dbReference type="GO" id="GO:0050660">
    <property type="term" value="F:flavin adenine dinucleotide binding"/>
    <property type="evidence" value="ECO:0007669"/>
    <property type="project" value="InterPro"/>
</dbReference>
<dbReference type="PIRSF" id="PIRSF016578">
    <property type="entry name" value="HsaA"/>
    <property type="match status" value="1"/>
</dbReference>
<dbReference type="SUPFAM" id="SSF56645">
    <property type="entry name" value="Acyl-CoA dehydrogenase NM domain-like"/>
    <property type="match status" value="1"/>
</dbReference>
<dbReference type="InterPro" id="IPR037069">
    <property type="entry name" value="AcylCoA_DH/ox_N_sf"/>
</dbReference>
<dbReference type="Pfam" id="PF08028">
    <property type="entry name" value="Acyl-CoA_dh_2"/>
    <property type="match status" value="1"/>
</dbReference>
<dbReference type="Pfam" id="PF02771">
    <property type="entry name" value="Acyl-CoA_dh_N"/>
    <property type="match status" value="1"/>
</dbReference>
<organism evidence="4 5">
    <name type="scientific">Aquabacterium soli</name>
    <dbReference type="NCBI Taxonomy" id="2493092"/>
    <lineage>
        <taxon>Bacteria</taxon>
        <taxon>Pseudomonadati</taxon>
        <taxon>Pseudomonadota</taxon>
        <taxon>Betaproteobacteria</taxon>
        <taxon>Burkholderiales</taxon>
        <taxon>Aquabacterium</taxon>
    </lineage>
</organism>
<dbReference type="PANTHER" id="PTHR43884">
    <property type="entry name" value="ACYL-COA DEHYDROGENASE"/>
    <property type="match status" value="1"/>
</dbReference>
<dbReference type="InterPro" id="IPR013107">
    <property type="entry name" value="Acyl-CoA_DH_C"/>
</dbReference>
<protein>
    <submittedName>
        <fullName evidence="4">Monooxygenase</fullName>
    </submittedName>
</protein>
<reference evidence="4 5" key="1">
    <citation type="submission" date="2018-12" db="EMBL/GenBank/DDBJ databases">
        <title>The whole draft genome of Aquabacterium sp. SJQ9.</title>
        <authorList>
            <person name="Sun L."/>
            <person name="Gao X."/>
            <person name="Chen W."/>
            <person name="Huang K."/>
        </authorList>
    </citation>
    <scope>NUCLEOTIDE SEQUENCE [LARGE SCALE GENOMIC DNA]</scope>
    <source>
        <strain evidence="4 5">SJQ9</strain>
    </source>
</reference>
<dbReference type="Gene3D" id="1.10.540.10">
    <property type="entry name" value="Acyl-CoA dehydrogenase/oxidase, N-terminal domain"/>
    <property type="match status" value="1"/>
</dbReference>
<evidence type="ECO:0000259" key="2">
    <source>
        <dbReference type="Pfam" id="PF02771"/>
    </source>
</evidence>
<evidence type="ECO:0000259" key="3">
    <source>
        <dbReference type="Pfam" id="PF08028"/>
    </source>
</evidence>
<keyword evidence="5" id="KW-1185">Reference proteome</keyword>
<dbReference type="InterPro" id="IPR009100">
    <property type="entry name" value="AcylCoA_DH/oxidase_NM_dom_sf"/>
</dbReference>
<dbReference type="Gene3D" id="1.20.140.10">
    <property type="entry name" value="Butyryl-CoA Dehydrogenase, subunit A, domain 3"/>
    <property type="match status" value="1"/>
</dbReference>
<accession>A0A3R8YJL4</accession>
<dbReference type="EMBL" id="RSED01000032">
    <property type="protein sequence ID" value="RRS00937.1"/>
    <property type="molecule type" value="Genomic_DNA"/>
</dbReference>
<comment type="caution">
    <text evidence="4">The sequence shown here is derived from an EMBL/GenBank/DDBJ whole genome shotgun (WGS) entry which is preliminary data.</text>
</comment>
<keyword evidence="4" id="KW-0503">Monooxygenase</keyword>
<evidence type="ECO:0000256" key="1">
    <source>
        <dbReference type="ARBA" id="ARBA00023002"/>
    </source>
</evidence>
<dbReference type="RefSeq" id="WP_125245493.1">
    <property type="nucleotide sequence ID" value="NZ_RSED01000032.1"/>
</dbReference>
<dbReference type="SUPFAM" id="SSF47203">
    <property type="entry name" value="Acyl-CoA dehydrogenase C-terminal domain-like"/>
    <property type="match status" value="1"/>
</dbReference>
<name>A0A3R8YJL4_9BURK</name>
<dbReference type="InterPro" id="IPR013786">
    <property type="entry name" value="AcylCoA_DH/ox_N"/>
</dbReference>
<dbReference type="Proteomes" id="UP000269265">
    <property type="component" value="Unassembled WGS sequence"/>
</dbReference>
<dbReference type="InterPro" id="IPR046373">
    <property type="entry name" value="Acyl-CoA_Oxase/DH_mid-dom_sf"/>
</dbReference>
<keyword evidence="1" id="KW-0560">Oxidoreductase</keyword>
<evidence type="ECO:0000313" key="4">
    <source>
        <dbReference type="EMBL" id="RRS00937.1"/>
    </source>
</evidence>
<evidence type="ECO:0000313" key="5">
    <source>
        <dbReference type="Proteomes" id="UP000269265"/>
    </source>
</evidence>
<feature type="domain" description="Acyl-CoA dehydrogenase C-terminal" evidence="3">
    <location>
        <begin position="261"/>
        <end position="392"/>
    </location>
</feature>
<dbReference type="AlphaFoldDB" id="A0A3R8YJL4"/>
<dbReference type="GO" id="GO:0004497">
    <property type="term" value="F:monooxygenase activity"/>
    <property type="evidence" value="ECO:0007669"/>
    <property type="project" value="UniProtKB-KW"/>
</dbReference>
<dbReference type="OrthoDB" id="571684at2"/>
<feature type="domain" description="Acyl-CoA dehydrogenase/oxidase N-terminal" evidence="2">
    <location>
        <begin position="44"/>
        <end position="137"/>
    </location>
</feature>
<gene>
    <name evidence="4" type="ORF">EIP75_22745</name>
</gene>
<dbReference type="PANTHER" id="PTHR43884:SF12">
    <property type="entry name" value="ISOVALERYL-COA DEHYDROGENASE, MITOCHONDRIAL-RELATED"/>
    <property type="match status" value="1"/>
</dbReference>
<dbReference type="Gene3D" id="2.40.110.10">
    <property type="entry name" value="Butyryl-CoA Dehydrogenase, subunit A, domain 2"/>
    <property type="match status" value="1"/>
</dbReference>
<sequence>MTQILPLHSTRALKIDSDEPSPSAALSRAESLDDVPQVTRQLADLLARTAVDRDKAGGHAATERELIRQSGLLALTIPTRWGGLGGDWPTFYKVVRELARADAALAHVFAFHHLQVASVLLYGDVEQQERLLTQTIKKRWFWGNALNPLDKRTLALATSGGFRIRGTKNFCSGSVGSDMMTFSAWHEPSSSALIAVVPTKGPGVDVRSDWDAFGQRQTDSGTVNFHDVHVSRADVLQAPGLTPSPHTSLRTLVSQLILTNLYLGVGEGAFAAALRYTKEEARPWLTANVQRAHEDPYTQHRYGEFRVALRAAQAVADDAARTLQAALDQGPALDAVARGDTALAVSEAKVLAHRAGLEVSSQFLELTGARSTGGRYGFDRFWRNVRVHTLHDPVDYKLRDLGRHAITGQYPEASAYT</sequence>
<dbReference type="GO" id="GO:0008470">
    <property type="term" value="F:3-methylbutanoyl-CoA dehydrogenase activity"/>
    <property type="evidence" value="ECO:0007669"/>
    <property type="project" value="TreeGrafter"/>
</dbReference>
<dbReference type="InterPro" id="IPR036250">
    <property type="entry name" value="AcylCo_DH-like_C"/>
</dbReference>